<feature type="region of interest" description="Disordered" evidence="1">
    <location>
        <begin position="267"/>
        <end position="291"/>
    </location>
</feature>
<keyword evidence="2" id="KW-1133">Transmembrane helix</keyword>
<feature type="region of interest" description="Disordered" evidence="1">
    <location>
        <begin position="105"/>
        <end position="145"/>
    </location>
</feature>
<feature type="compositionally biased region" description="Basic and acidic residues" evidence="1">
    <location>
        <begin position="277"/>
        <end position="291"/>
    </location>
</feature>
<sequence length="318" mass="34952">MLILHSPLVRAIHYLNPSTVIVGQAFTVTWLDPPGNPQQFGIGIPGGDGSSEDVDLENLTKVEPGNQKSGIITLVAPSTTGNFNFGAYPLSTPIEVLGMSDPILAVGKDDGSSPTPSQLDDASSSTTSSQSANTKQGGGNSNGGNANSYVTSNILKNCPDLDFRSWKSNPNRILILAVVFGILFITLLTVLLFFLYRRHRKRKQMFDNSSERSSYFDPNKYQKRSSKYSSWNETSLGPYDYISQMRAPTQPRRRAFIPSTLLSTGYSGDSHSSVTIRTEEMDDQKHRKPDGAELDMEIETSYSYSIPVLSRIQHTDAL</sequence>
<dbReference type="Proteomes" id="UP001498398">
    <property type="component" value="Unassembled WGS sequence"/>
</dbReference>
<name>A0ABR1JJ58_9AGAR</name>
<evidence type="ECO:0000313" key="4">
    <source>
        <dbReference type="Proteomes" id="UP001498398"/>
    </source>
</evidence>
<evidence type="ECO:0000256" key="1">
    <source>
        <dbReference type="SAM" id="MobiDB-lite"/>
    </source>
</evidence>
<feature type="compositionally biased region" description="Low complexity" evidence="1">
    <location>
        <begin position="117"/>
        <end position="132"/>
    </location>
</feature>
<accession>A0ABR1JJ58</accession>
<organism evidence="3 4">
    <name type="scientific">Marasmiellus scandens</name>
    <dbReference type="NCBI Taxonomy" id="2682957"/>
    <lineage>
        <taxon>Eukaryota</taxon>
        <taxon>Fungi</taxon>
        <taxon>Dikarya</taxon>
        <taxon>Basidiomycota</taxon>
        <taxon>Agaricomycotina</taxon>
        <taxon>Agaricomycetes</taxon>
        <taxon>Agaricomycetidae</taxon>
        <taxon>Agaricales</taxon>
        <taxon>Marasmiineae</taxon>
        <taxon>Omphalotaceae</taxon>
        <taxon>Marasmiellus</taxon>
    </lineage>
</organism>
<evidence type="ECO:0000313" key="3">
    <source>
        <dbReference type="EMBL" id="KAK7462152.1"/>
    </source>
</evidence>
<proteinExistence type="predicted"/>
<feature type="compositionally biased region" description="Polar residues" evidence="1">
    <location>
        <begin position="267"/>
        <end position="276"/>
    </location>
</feature>
<gene>
    <name evidence="3" type="ORF">VKT23_007754</name>
</gene>
<dbReference type="EMBL" id="JBANRG010000011">
    <property type="protein sequence ID" value="KAK7462152.1"/>
    <property type="molecule type" value="Genomic_DNA"/>
</dbReference>
<comment type="caution">
    <text evidence="3">The sequence shown here is derived from an EMBL/GenBank/DDBJ whole genome shotgun (WGS) entry which is preliminary data.</text>
</comment>
<evidence type="ECO:0000256" key="2">
    <source>
        <dbReference type="SAM" id="Phobius"/>
    </source>
</evidence>
<keyword evidence="4" id="KW-1185">Reference proteome</keyword>
<reference evidence="3 4" key="1">
    <citation type="submission" date="2024-01" db="EMBL/GenBank/DDBJ databases">
        <title>A draft genome for the cacao thread blight pathogen Marasmiellus scandens.</title>
        <authorList>
            <person name="Baruah I.K."/>
            <person name="Leung J."/>
            <person name="Bukari Y."/>
            <person name="Amoako-Attah I."/>
            <person name="Meinhardt L.W."/>
            <person name="Bailey B.A."/>
            <person name="Cohen S.P."/>
        </authorList>
    </citation>
    <scope>NUCLEOTIDE SEQUENCE [LARGE SCALE GENOMIC DNA]</scope>
    <source>
        <strain evidence="3 4">GH-19</strain>
    </source>
</reference>
<feature type="transmembrane region" description="Helical" evidence="2">
    <location>
        <begin position="173"/>
        <end position="196"/>
    </location>
</feature>
<keyword evidence="2" id="KW-0812">Transmembrane</keyword>
<keyword evidence="2" id="KW-0472">Membrane</keyword>
<protein>
    <submittedName>
        <fullName evidence="3">Uncharacterized protein</fullName>
    </submittedName>
</protein>